<keyword evidence="3" id="KW-1185">Reference proteome</keyword>
<name>A0A378JPQ4_9GAMM</name>
<sequence length="95" mass="11069">MNQAYLERWTDLARKAQEPLQAIAELNAKTLQNFKYLKPEELAKIKKPEEFIEKQINLAVENGHKALDYMQKSFEIFEKAMLSVVEEAKKADGKR</sequence>
<organism evidence="2 3">
    <name type="scientific">Legionella busanensis</name>
    <dbReference type="NCBI Taxonomy" id="190655"/>
    <lineage>
        <taxon>Bacteria</taxon>
        <taxon>Pseudomonadati</taxon>
        <taxon>Pseudomonadota</taxon>
        <taxon>Gammaproteobacteria</taxon>
        <taxon>Legionellales</taxon>
        <taxon>Legionellaceae</taxon>
        <taxon>Legionella</taxon>
    </lineage>
</organism>
<evidence type="ECO:0000313" key="2">
    <source>
        <dbReference type="EMBL" id="STX52691.1"/>
    </source>
</evidence>
<reference evidence="2 3" key="1">
    <citation type="submission" date="2018-06" db="EMBL/GenBank/DDBJ databases">
        <authorList>
            <consortium name="Pathogen Informatics"/>
            <person name="Doyle S."/>
        </authorList>
    </citation>
    <scope>NUCLEOTIDE SEQUENCE [LARGE SCALE GENOMIC DNA]</scope>
    <source>
        <strain evidence="2 3">NCTC13316</strain>
    </source>
</reference>
<protein>
    <submittedName>
        <fullName evidence="2">Phasin protein</fullName>
    </submittedName>
</protein>
<dbReference type="OrthoDB" id="5649239at2"/>
<dbReference type="Proteomes" id="UP000254794">
    <property type="component" value="Unassembled WGS sequence"/>
</dbReference>
<dbReference type="InterPro" id="IPR018968">
    <property type="entry name" value="Phasin"/>
</dbReference>
<dbReference type="Pfam" id="PF09361">
    <property type="entry name" value="Phasin_2"/>
    <property type="match status" value="1"/>
</dbReference>
<dbReference type="AlphaFoldDB" id="A0A378JPQ4"/>
<proteinExistence type="predicted"/>
<feature type="domain" description="Phasin" evidence="1">
    <location>
        <begin position="2"/>
        <end position="82"/>
    </location>
</feature>
<gene>
    <name evidence="2" type="ORF">NCTC13316_02813</name>
</gene>
<evidence type="ECO:0000259" key="1">
    <source>
        <dbReference type="Pfam" id="PF09361"/>
    </source>
</evidence>
<evidence type="ECO:0000313" key="3">
    <source>
        <dbReference type="Proteomes" id="UP000254794"/>
    </source>
</evidence>
<dbReference type="RefSeq" id="WP_115332222.1">
    <property type="nucleotide sequence ID" value="NZ_CAAAHP010000003.1"/>
</dbReference>
<accession>A0A378JPQ4</accession>
<dbReference type="EMBL" id="UGOD01000001">
    <property type="protein sequence ID" value="STX52691.1"/>
    <property type="molecule type" value="Genomic_DNA"/>
</dbReference>